<dbReference type="EMBL" id="JBHLUH010000103">
    <property type="protein sequence ID" value="MFC0534120.1"/>
    <property type="molecule type" value="Genomic_DNA"/>
</dbReference>
<feature type="region of interest" description="Disordered" evidence="1">
    <location>
        <begin position="63"/>
        <end position="91"/>
    </location>
</feature>
<evidence type="ECO:0000313" key="4">
    <source>
        <dbReference type="Proteomes" id="UP001589867"/>
    </source>
</evidence>
<feature type="compositionally biased region" description="Low complexity" evidence="1">
    <location>
        <begin position="63"/>
        <end position="79"/>
    </location>
</feature>
<evidence type="ECO:0000256" key="2">
    <source>
        <dbReference type="SAM" id="Phobius"/>
    </source>
</evidence>
<dbReference type="RefSeq" id="WP_377262552.1">
    <property type="nucleotide sequence ID" value="NZ_JBHLUH010000103.1"/>
</dbReference>
<sequence>MRDPGNLPNLLARDLADARWPEPAEIRARGRRRTVRAVVAAPAALVVLVTSVWLLAGPVADRAAPAPGGGDPTSAPAPDGGDRPPGWFGPEALVQPEDVGERHHLTNEHAYAPGEYPTWTFSVDACGAYAGLGVTAPLDYLWMRINIVTPDGDTSGALGIHAELASYPQTGAEQVMEDVRRVIEACAEYGYAGGEASTEERPARVEHEYEVLEEGFAGDDSLLIRHLVRSLDARTGEPVSPEQDIVSIKAVVRVGDRVEVIQSDQGDPARMREIAIRAARRL</sequence>
<reference evidence="3 4" key="1">
    <citation type="submission" date="2024-09" db="EMBL/GenBank/DDBJ databases">
        <authorList>
            <person name="Sun Q."/>
            <person name="Mori K."/>
        </authorList>
    </citation>
    <scope>NUCLEOTIDE SEQUENCE [LARGE SCALE GENOMIC DNA]</scope>
    <source>
        <strain evidence="3 4">TBRC 3947</strain>
    </source>
</reference>
<feature type="transmembrane region" description="Helical" evidence="2">
    <location>
        <begin position="37"/>
        <end position="56"/>
    </location>
</feature>
<keyword evidence="4" id="KW-1185">Reference proteome</keyword>
<accession>A0ABV6MHC2</accession>
<keyword evidence="2" id="KW-0812">Transmembrane</keyword>
<dbReference type="Proteomes" id="UP001589867">
    <property type="component" value="Unassembled WGS sequence"/>
</dbReference>
<evidence type="ECO:0000313" key="3">
    <source>
        <dbReference type="EMBL" id="MFC0534120.1"/>
    </source>
</evidence>
<evidence type="ECO:0000256" key="1">
    <source>
        <dbReference type="SAM" id="MobiDB-lite"/>
    </source>
</evidence>
<proteinExistence type="predicted"/>
<gene>
    <name evidence="3" type="ORF">ACFFIA_41650</name>
</gene>
<keyword evidence="2" id="KW-0472">Membrane</keyword>
<name>A0ABV6MHC2_9ACTN</name>
<keyword evidence="2" id="KW-1133">Transmembrane helix</keyword>
<comment type="caution">
    <text evidence="3">The sequence shown here is derived from an EMBL/GenBank/DDBJ whole genome shotgun (WGS) entry which is preliminary data.</text>
</comment>
<protein>
    <submittedName>
        <fullName evidence="3">Uncharacterized protein</fullName>
    </submittedName>
</protein>
<organism evidence="3 4">
    <name type="scientific">Phytohabitans kaempferiae</name>
    <dbReference type="NCBI Taxonomy" id="1620943"/>
    <lineage>
        <taxon>Bacteria</taxon>
        <taxon>Bacillati</taxon>
        <taxon>Actinomycetota</taxon>
        <taxon>Actinomycetes</taxon>
        <taxon>Micromonosporales</taxon>
        <taxon>Micromonosporaceae</taxon>
    </lineage>
</organism>